<dbReference type="InterPro" id="IPR029018">
    <property type="entry name" value="Hex-like_dom2"/>
</dbReference>
<dbReference type="Pfam" id="PF02838">
    <property type="entry name" value="Glyco_hydro_20b"/>
    <property type="match status" value="1"/>
</dbReference>
<dbReference type="PANTHER" id="PTHR22600">
    <property type="entry name" value="BETA-HEXOSAMINIDASE"/>
    <property type="match status" value="1"/>
</dbReference>
<evidence type="ECO:0000256" key="5">
    <source>
        <dbReference type="ARBA" id="ARBA00023295"/>
    </source>
</evidence>
<gene>
    <name evidence="8" type="ORF">LZZ85_16345</name>
</gene>
<dbReference type="InterPro" id="IPR015883">
    <property type="entry name" value="Glyco_hydro_20_cat"/>
</dbReference>
<protein>
    <recommendedName>
        <fullName evidence="3">beta-N-acetylhexosaminidase</fullName>
        <ecNumber evidence="3">3.2.1.52</ecNumber>
    </recommendedName>
</protein>
<reference evidence="8" key="1">
    <citation type="submission" date="2022-01" db="EMBL/GenBank/DDBJ databases">
        <authorList>
            <person name="Jo J.-H."/>
            <person name="Im W.-T."/>
        </authorList>
    </citation>
    <scope>NUCLEOTIDE SEQUENCE</scope>
    <source>
        <strain evidence="8">NA20</strain>
    </source>
</reference>
<dbReference type="InterPro" id="IPR025705">
    <property type="entry name" value="Beta_hexosaminidase_sua/sub"/>
</dbReference>
<dbReference type="PANTHER" id="PTHR22600:SF57">
    <property type="entry name" value="BETA-N-ACETYLHEXOSAMINIDASE"/>
    <property type="match status" value="1"/>
</dbReference>
<dbReference type="Gene3D" id="3.20.20.80">
    <property type="entry name" value="Glycosidases"/>
    <property type="match status" value="1"/>
</dbReference>
<feature type="domain" description="Glycoside hydrolase family 20 catalytic" evidence="6">
    <location>
        <begin position="158"/>
        <end position="367"/>
    </location>
</feature>
<evidence type="ECO:0000313" key="9">
    <source>
        <dbReference type="Proteomes" id="UP001165367"/>
    </source>
</evidence>
<dbReference type="InterPro" id="IPR017853">
    <property type="entry name" value="GH"/>
</dbReference>
<comment type="caution">
    <text evidence="8">The sequence shown here is derived from an EMBL/GenBank/DDBJ whole genome shotgun (WGS) entry which is preliminary data.</text>
</comment>
<evidence type="ECO:0000256" key="4">
    <source>
        <dbReference type="ARBA" id="ARBA00022801"/>
    </source>
</evidence>
<dbReference type="SUPFAM" id="SSF51445">
    <property type="entry name" value="(Trans)glycosidases"/>
    <property type="match status" value="1"/>
</dbReference>
<comment type="similarity">
    <text evidence="2">Belongs to the glycosyl hydrolase 20 family.</text>
</comment>
<dbReference type="EMBL" id="JAKLTR010000010">
    <property type="protein sequence ID" value="MCG2615867.1"/>
    <property type="molecule type" value="Genomic_DNA"/>
</dbReference>
<dbReference type="Gene3D" id="3.30.379.10">
    <property type="entry name" value="Chitobiase/beta-hexosaminidase domain 2-like"/>
    <property type="match status" value="1"/>
</dbReference>
<keyword evidence="4" id="KW-0378">Hydrolase</keyword>
<dbReference type="EC" id="3.2.1.52" evidence="3"/>
<evidence type="ECO:0000256" key="3">
    <source>
        <dbReference type="ARBA" id="ARBA00012663"/>
    </source>
</evidence>
<evidence type="ECO:0000259" key="7">
    <source>
        <dbReference type="Pfam" id="PF02838"/>
    </source>
</evidence>
<proteinExistence type="inferred from homology"/>
<evidence type="ECO:0000313" key="8">
    <source>
        <dbReference type="EMBL" id="MCG2615867.1"/>
    </source>
</evidence>
<accession>A0ABS9KU46</accession>
<organism evidence="8 9">
    <name type="scientific">Terrimonas ginsenosidimutans</name>
    <dbReference type="NCBI Taxonomy" id="2908004"/>
    <lineage>
        <taxon>Bacteria</taxon>
        <taxon>Pseudomonadati</taxon>
        <taxon>Bacteroidota</taxon>
        <taxon>Chitinophagia</taxon>
        <taxon>Chitinophagales</taxon>
        <taxon>Chitinophagaceae</taxon>
        <taxon>Terrimonas</taxon>
    </lineage>
</organism>
<evidence type="ECO:0000259" key="6">
    <source>
        <dbReference type="Pfam" id="PF00728"/>
    </source>
</evidence>
<feature type="domain" description="Beta-hexosaminidase bacterial type N-terminal" evidence="7">
    <location>
        <begin position="27"/>
        <end position="155"/>
    </location>
</feature>
<dbReference type="Pfam" id="PF00728">
    <property type="entry name" value="Glyco_hydro_20"/>
    <property type="match status" value="1"/>
</dbReference>
<keyword evidence="5" id="KW-0326">Glycosidase</keyword>
<name>A0ABS9KU46_9BACT</name>
<dbReference type="RefSeq" id="WP_237874268.1">
    <property type="nucleotide sequence ID" value="NZ_JAKLTR010000010.1"/>
</dbReference>
<dbReference type="InterPro" id="IPR015882">
    <property type="entry name" value="HEX_bac_N"/>
</dbReference>
<evidence type="ECO:0000256" key="1">
    <source>
        <dbReference type="ARBA" id="ARBA00001231"/>
    </source>
</evidence>
<evidence type="ECO:0000256" key="2">
    <source>
        <dbReference type="ARBA" id="ARBA00006285"/>
    </source>
</evidence>
<sequence length="849" mass="96269">MKTISKNFLLLIFALFTCAYGWSNDLPVLPYPQTAKVSSEAISFPSQLRIQFQGIDKASADRLLTVWNDFSRTNNNKLASSSLSVSLINNKIKSVLAAEGITDLDKIGKEGYVIIINHKRRLIVANTETGLFYGLQTVKQLTRAGWNKAVTITDWPSFEHRVIYDDISRGPIPTMDYFKQQIERMAELKLNYLSFYIEHVVQPVSYPDFAPANGKLTIAQIRELSAYAAKFHMQLIGSFQSFGHFEKILALPKYKSMGETSTLISPRDPEARKFLASVIGELCDAFSAPYFNVNCDETFDLGKGRSKEYVDSVGPAKFYADHLKFLYDVVKAKGKRMMMWGDVALQHEEVLDMLPKDVIYLTWEYGDKKSFDPWILPFKKRGLEFMVCPGILNSYRMFPDMAMAKANINGFLEEGKKNGSTGAFTTIWDDGGTYLFAGDWYGVYVAADKSWNVSDKFESTLDKRFSITAHQSDDDNYVKALFKLMELRGVEMTYNLNDQLWHQKILPDSGKQLIINNASVPQAAAILQEAVNFINAANAKINLSDIDALKYAIGQYQLIVDTRKVVEAVVKQYAQAASLAPQEPRQAQTLLNASVKAVSELGERYLRHAEWFRKSWLRENQEYWLDKAFEPYAKKIRDLEVLKLSLQFAAVSASERSIPAPSSLRLNVAVSDRFYFKNWMLGGPFPLDDKKEFPAFIYSSNKEYDKPPSPGDFTHYLGKTYRWQKFSSTDGGIIDLDDNYKNPLAVSGYAYCLVNSPKNSSVKGFLMANDEVEVFCNGEKVFSGMGGSAQQEAVVTLPLKEGVNHVLLKLKKRDNRPWSFTFRMQEDLSITNHKHKYTLNAKDKVYEAD</sequence>
<dbReference type="Proteomes" id="UP001165367">
    <property type="component" value="Unassembled WGS sequence"/>
</dbReference>
<dbReference type="SUPFAM" id="SSF55545">
    <property type="entry name" value="beta-N-acetylhexosaminidase-like domain"/>
    <property type="match status" value="1"/>
</dbReference>
<comment type="catalytic activity">
    <reaction evidence="1">
        <text>Hydrolysis of terminal non-reducing N-acetyl-D-hexosamine residues in N-acetyl-beta-D-hexosaminides.</text>
        <dbReference type="EC" id="3.2.1.52"/>
    </reaction>
</comment>
<keyword evidence="9" id="KW-1185">Reference proteome</keyword>